<comment type="caution">
    <text evidence="1">The sequence shown here is derived from an EMBL/GenBank/DDBJ whole genome shotgun (WGS) entry which is preliminary data.</text>
</comment>
<dbReference type="InterPro" id="IPR029063">
    <property type="entry name" value="SAM-dependent_MTases_sf"/>
</dbReference>
<dbReference type="AlphaFoldDB" id="A0A2V2L9Q9"/>
<proteinExistence type="predicted"/>
<protein>
    <recommendedName>
        <fullName evidence="3">Methyltransferase family protein</fullName>
    </recommendedName>
</protein>
<accession>A0A2V2L9Q9</accession>
<name>A0A2V2L9Q9_9RHOB</name>
<gene>
    <name evidence="1" type="ORF">DKT77_14220</name>
</gene>
<dbReference type="Proteomes" id="UP000245680">
    <property type="component" value="Unassembled WGS sequence"/>
</dbReference>
<evidence type="ECO:0000313" key="1">
    <source>
        <dbReference type="EMBL" id="PWR01962.1"/>
    </source>
</evidence>
<dbReference type="Gene3D" id="3.40.50.150">
    <property type="entry name" value="Vaccinia Virus protein VP39"/>
    <property type="match status" value="1"/>
</dbReference>
<reference evidence="1 2" key="1">
    <citation type="submission" date="2018-05" db="EMBL/GenBank/DDBJ databases">
        <title>Rhodobacteraceae gen. nov., sp. nov. isolated from sea water.</title>
        <authorList>
            <person name="Ren Y."/>
        </authorList>
    </citation>
    <scope>NUCLEOTIDE SEQUENCE [LARGE SCALE GENOMIC DNA]</scope>
    <source>
        <strain evidence="1 2">TG-679</strain>
    </source>
</reference>
<organism evidence="1 2">
    <name type="scientific">Meridianimarinicoccus roseus</name>
    <dbReference type="NCBI Taxonomy" id="2072018"/>
    <lineage>
        <taxon>Bacteria</taxon>
        <taxon>Pseudomonadati</taxon>
        <taxon>Pseudomonadota</taxon>
        <taxon>Alphaproteobacteria</taxon>
        <taxon>Rhodobacterales</taxon>
        <taxon>Paracoccaceae</taxon>
        <taxon>Meridianimarinicoccus</taxon>
    </lineage>
</organism>
<dbReference type="EMBL" id="QGKU01000045">
    <property type="protein sequence ID" value="PWR01962.1"/>
    <property type="molecule type" value="Genomic_DNA"/>
</dbReference>
<dbReference type="Pfam" id="PF13489">
    <property type="entry name" value="Methyltransf_23"/>
    <property type="match status" value="1"/>
</dbReference>
<dbReference type="OrthoDB" id="9810247at2"/>
<dbReference type="SUPFAM" id="SSF53335">
    <property type="entry name" value="S-adenosyl-L-methionine-dependent methyltransferases"/>
    <property type="match status" value="1"/>
</dbReference>
<sequence length="226" mass="24600">MNTISAAAPGKPVDSQYHVNIRHDVLHLVDKNPGRVLDVGGGAGATAAYLKAEHGASYAAVADAVALPPIPEIDLYRIGDLEDEAMWASISEDAGPFDTILCLDVLEHLVDPWQAVRRCCDLLSPGGTLIVSVPNARYHKLTFPLFFKGRFTLQDSGILDRTHLRWFVRETAIDLVSQPGLDLESFEGGWYLNRARGIEKLAKAGIAPGFLFLNYFAKCRKVAAAG</sequence>
<evidence type="ECO:0000313" key="2">
    <source>
        <dbReference type="Proteomes" id="UP000245680"/>
    </source>
</evidence>
<evidence type="ECO:0008006" key="3">
    <source>
        <dbReference type="Google" id="ProtNLM"/>
    </source>
</evidence>
<keyword evidence="2" id="KW-1185">Reference proteome</keyword>